<dbReference type="InterPro" id="IPR038797">
    <property type="entry name" value="Fltp"/>
</dbReference>
<evidence type="ECO:0000256" key="5">
    <source>
        <dbReference type="SAM" id="MobiDB-lite"/>
    </source>
</evidence>
<sequence>MFMYSANQYDSAFKPQRLQNWCEPKQFKERPAAQKGHTTFIADNRGHLLPGVKKQGKAWPDFKGTWDLPARIPPHRINPTGRSVEGLNRLKSWDFDLQHSGSKNTDRLQDVDAHTTQTNGDEQQDSAALSVNPASQEAPSSSKQRHKDEHQDQ</sequence>
<accession>A0AAW1E0A2</accession>
<gene>
    <name evidence="6" type="ORF">VZT92_026450</name>
</gene>
<evidence type="ECO:0000256" key="4">
    <source>
        <dbReference type="ARBA" id="ARBA00045261"/>
    </source>
</evidence>
<feature type="region of interest" description="Disordered" evidence="5">
    <location>
        <begin position="97"/>
        <end position="153"/>
    </location>
</feature>
<dbReference type="GO" id="GO:0044782">
    <property type="term" value="P:cilium organization"/>
    <property type="evidence" value="ECO:0007669"/>
    <property type="project" value="TreeGrafter"/>
</dbReference>
<evidence type="ECO:0000313" key="7">
    <source>
        <dbReference type="Proteomes" id="UP001488805"/>
    </source>
</evidence>
<dbReference type="EMBL" id="JBCEZU010000586">
    <property type="protein sequence ID" value="KAK9515848.1"/>
    <property type="molecule type" value="Genomic_DNA"/>
</dbReference>
<evidence type="ECO:0000313" key="6">
    <source>
        <dbReference type="EMBL" id="KAK9515848.1"/>
    </source>
</evidence>
<dbReference type="PANTHER" id="PTHR34639:SF1">
    <property type="entry name" value="PROTEIN FLATTOP"/>
    <property type="match status" value="1"/>
</dbReference>
<keyword evidence="7" id="KW-1185">Reference proteome</keyword>
<dbReference type="PANTHER" id="PTHR34639">
    <property type="entry name" value="PROTEIN FLATTOP"/>
    <property type="match status" value="1"/>
</dbReference>
<evidence type="ECO:0000256" key="3">
    <source>
        <dbReference type="ARBA" id="ARBA00033306"/>
    </source>
</evidence>
<feature type="region of interest" description="Disordered" evidence="5">
    <location>
        <begin position="65"/>
        <end position="84"/>
    </location>
</feature>
<name>A0AAW1E0A2_ZOAVI</name>
<dbReference type="GO" id="GO:0036064">
    <property type="term" value="C:ciliary basal body"/>
    <property type="evidence" value="ECO:0007669"/>
    <property type="project" value="TreeGrafter"/>
</dbReference>
<proteinExistence type="inferred from homology"/>
<reference evidence="6 7" key="1">
    <citation type="journal article" date="2024" name="Genome Biol. Evol.">
        <title>Chromosome-level genome assembly of the viviparous eelpout Zoarces viviparus.</title>
        <authorList>
            <person name="Fuhrmann N."/>
            <person name="Brasseur M.V."/>
            <person name="Bakowski C.E."/>
            <person name="Podsiadlowski L."/>
            <person name="Prost S."/>
            <person name="Krehenwinkel H."/>
            <person name="Mayer C."/>
        </authorList>
    </citation>
    <scope>NUCLEOTIDE SEQUENCE [LARGE SCALE GENOMIC DNA]</scope>
    <source>
        <strain evidence="6">NO-MEL_2022_Ind0_liver</strain>
    </source>
</reference>
<protein>
    <recommendedName>
        <fullName evidence="2">Protein Flattop</fullName>
    </recommendedName>
    <alternativeName>
        <fullName evidence="3">Cilia- and flagella-associated protein 126</fullName>
    </alternativeName>
</protein>
<feature type="compositionally biased region" description="Basic and acidic residues" evidence="5">
    <location>
        <begin position="104"/>
        <end position="113"/>
    </location>
</feature>
<evidence type="ECO:0000256" key="2">
    <source>
        <dbReference type="ARBA" id="ARBA00019181"/>
    </source>
</evidence>
<organism evidence="6 7">
    <name type="scientific">Zoarces viviparus</name>
    <name type="common">Viviparous eelpout</name>
    <name type="synonym">Blennius viviparus</name>
    <dbReference type="NCBI Taxonomy" id="48416"/>
    <lineage>
        <taxon>Eukaryota</taxon>
        <taxon>Metazoa</taxon>
        <taxon>Chordata</taxon>
        <taxon>Craniata</taxon>
        <taxon>Vertebrata</taxon>
        <taxon>Euteleostomi</taxon>
        <taxon>Actinopterygii</taxon>
        <taxon>Neopterygii</taxon>
        <taxon>Teleostei</taxon>
        <taxon>Neoteleostei</taxon>
        <taxon>Acanthomorphata</taxon>
        <taxon>Eupercaria</taxon>
        <taxon>Perciformes</taxon>
        <taxon>Cottioidei</taxon>
        <taxon>Zoarcales</taxon>
        <taxon>Zoarcidae</taxon>
        <taxon>Zoarcinae</taxon>
        <taxon>Zoarces</taxon>
    </lineage>
</organism>
<comment type="caution">
    <text evidence="6">The sequence shown here is derived from an EMBL/GenBank/DDBJ whole genome shotgun (WGS) entry which is preliminary data.</text>
</comment>
<dbReference type="Pfam" id="PF22611">
    <property type="entry name" value="CFAP126"/>
    <property type="match status" value="1"/>
</dbReference>
<dbReference type="CDD" id="cd23705">
    <property type="entry name" value="Flattop"/>
    <property type="match status" value="1"/>
</dbReference>
<feature type="compositionally biased region" description="Polar residues" evidence="5">
    <location>
        <begin position="114"/>
        <end position="142"/>
    </location>
</feature>
<comment type="similarity">
    <text evidence="1">Belongs to the Flattop family.</text>
</comment>
<dbReference type="AlphaFoldDB" id="A0AAW1E0A2"/>
<comment type="function">
    <text evidence="4">Microtubule inner protein (MIP) part of the dynein-decorated doublet microtubules (DMTs) in cilia axoneme. Acts as a regulator of cilium basal body docking and positioning in mono- and multiciliated cells. Regulates basal body docking and cilia formation in multiciliated lung cells. Regulates kinocilium positioning and stereocilia bundle morphogenesis in the inner ear.</text>
</comment>
<evidence type="ECO:0000256" key="1">
    <source>
        <dbReference type="ARBA" id="ARBA00009887"/>
    </source>
</evidence>
<dbReference type="Proteomes" id="UP001488805">
    <property type="component" value="Unassembled WGS sequence"/>
</dbReference>